<dbReference type="CDD" id="cd06426">
    <property type="entry name" value="NTP_transferase_like_2"/>
    <property type="match status" value="1"/>
</dbReference>
<organism evidence="2 3">
    <name type="scientific">Mucilaginibacter panaciglaebae</name>
    <dbReference type="NCBI Taxonomy" id="502331"/>
    <lineage>
        <taxon>Bacteria</taxon>
        <taxon>Pseudomonadati</taxon>
        <taxon>Bacteroidota</taxon>
        <taxon>Sphingobacteriia</taxon>
        <taxon>Sphingobacteriales</taxon>
        <taxon>Sphingobacteriaceae</taxon>
        <taxon>Mucilaginibacter</taxon>
    </lineage>
</organism>
<evidence type="ECO:0000259" key="1">
    <source>
        <dbReference type="Pfam" id="PF00483"/>
    </source>
</evidence>
<dbReference type="InterPro" id="IPR046342">
    <property type="entry name" value="CBS_dom_sf"/>
</dbReference>
<evidence type="ECO:0000313" key="2">
    <source>
        <dbReference type="EMBL" id="GAA4092946.1"/>
    </source>
</evidence>
<proteinExistence type="predicted"/>
<accession>A0ABP7WNE0</accession>
<dbReference type="Proteomes" id="UP001500841">
    <property type="component" value="Unassembled WGS sequence"/>
</dbReference>
<keyword evidence="3" id="KW-1185">Reference proteome</keyword>
<dbReference type="SUPFAM" id="SSF54631">
    <property type="entry name" value="CBS-domain pair"/>
    <property type="match status" value="1"/>
</dbReference>
<sequence>MFKADNFQEIIISPQSTILASLKRMDTIRRKLLLVFDNRYAGLLSIGDIQRAIIKGINLETPIIEILRGDYITATPESTVEQIKNSMLVIRAEFMPVVTEEGEIKAVYFWKDLFETETLLPVKQFNLPVVIMAGGLGTRLKPITNVLPKPLIPIGTKTIIEEIFEQFGKHGCNEFYISVNYKAEFIKSYIHNLGLPYQVDFFEEDIPLGTAGSLTLLKDTIKTTFIVSNCDILIDQDYSEILEYHRENNNEITVVAVLKHFPIAYGIIETGENGQLLNMKEKPELTFKINSGMYILEANLLNEIPEESFFHITELIQNVTARNGKVGVFPISDGAWNDIGDWPEYKKVLMNNGFII</sequence>
<dbReference type="InterPro" id="IPR029044">
    <property type="entry name" value="Nucleotide-diphossugar_trans"/>
</dbReference>
<comment type="caution">
    <text evidence="2">The sequence shown here is derived from an EMBL/GenBank/DDBJ whole genome shotgun (WGS) entry which is preliminary data.</text>
</comment>
<dbReference type="InterPro" id="IPR005835">
    <property type="entry name" value="NTP_transferase_dom"/>
</dbReference>
<dbReference type="EMBL" id="BAABCV010000004">
    <property type="protein sequence ID" value="GAA4092946.1"/>
    <property type="molecule type" value="Genomic_DNA"/>
</dbReference>
<dbReference type="RefSeq" id="WP_345102260.1">
    <property type="nucleotide sequence ID" value="NZ_BAABCV010000004.1"/>
</dbReference>
<evidence type="ECO:0000313" key="3">
    <source>
        <dbReference type="Proteomes" id="UP001500841"/>
    </source>
</evidence>
<dbReference type="PANTHER" id="PTHR22572">
    <property type="entry name" value="SUGAR-1-PHOSPHATE GUANYL TRANSFERASE"/>
    <property type="match status" value="1"/>
</dbReference>
<reference evidence="3" key="1">
    <citation type="journal article" date="2019" name="Int. J. Syst. Evol. Microbiol.">
        <title>The Global Catalogue of Microorganisms (GCM) 10K type strain sequencing project: providing services to taxonomists for standard genome sequencing and annotation.</title>
        <authorList>
            <consortium name="The Broad Institute Genomics Platform"/>
            <consortium name="The Broad Institute Genome Sequencing Center for Infectious Disease"/>
            <person name="Wu L."/>
            <person name="Ma J."/>
        </authorList>
    </citation>
    <scope>NUCLEOTIDE SEQUENCE [LARGE SCALE GENOMIC DNA]</scope>
    <source>
        <strain evidence="3">JCM 17085</strain>
    </source>
</reference>
<protein>
    <submittedName>
        <fullName evidence="2">Nucleotidyltransferase family protein</fullName>
    </submittedName>
</protein>
<feature type="domain" description="Nucleotidyl transferase" evidence="1">
    <location>
        <begin position="130"/>
        <end position="349"/>
    </location>
</feature>
<gene>
    <name evidence="2" type="ORF">GCM10022392_14160</name>
</gene>
<dbReference type="Pfam" id="PF00483">
    <property type="entry name" value="NTP_transferase"/>
    <property type="match status" value="1"/>
</dbReference>
<name>A0ABP7WNE0_9SPHI</name>
<dbReference type="InterPro" id="IPR050486">
    <property type="entry name" value="Mannose-1P_guanyltransferase"/>
</dbReference>
<dbReference type="SUPFAM" id="SSF53448">
    <property type="entry name" value="Nucleotide-diphospho-sugar transferases"/>
    <property type="match status" value="1"/>
</dbReference>
<dbReference type="Gene3D" id="3.90.550.10">
    <property type="entry name" value="Spore Coat Polysaccharide Biosynthesis Protein SpsA, Chain A"/>
    <property type="match status" value="1"/>
</dbReference>
<dbReference type="Gene3D" id="3.10.580.10">
    <property type="entry name" value="CBS-domain"/>
    <property type="match status" value="1"/>
</dbReference>